<feature type="compositionally biased region" description="Polar residues" evidence="1">
    <location>
        <begin position="86"/>
        <end position="104"/>
    </location>
</feature>
<feature type="compositionally biased region" description="Basic and acidic residues" evidence="1">
    <location>
        <begin position="158"/>
        <end position="168"/>
    </location>
</feature>
<name>A0A3L6N040_FUSOX</name>
<feature type="compositionally biased region" description="Low complexity" evidence="1">
    <location>
        <begin position="109"/>
        <end position="122"/>
    </location>
</feature>
<evidence type="ECO:0000313" key="3">
    <source>
        <dbReference type="Proteomes" id="UP000270866"/>
    </source>
</evidence>
<proteinExistence type="predicted"/>
<accession>A0A3L6N040</accession>
<dbReference type="AlphaFoldDB" id="A0A3L6N040"/>
<feature type="compositionally biased region" description="Basic residues" evidence="1">
    <location>
        <begin position="8"/>
        <end position="24"/>
    </location>
</feature>
<organism evidence="2 3">
    <name type="scientific">Fusarium oxysporum f. sp. cepae</name>
    <dbReference type="NCBI Taxonomy" id="396571"/>
    <lineage>
        <taxon>Eukaryota</taxon>
        <taxon>Fungi</taxon>
        <taxon>Dikarya</taxon>
        <taxon>Ascomycota</taxon>
        <taxon>Pezizomycotina</taxon>
        <taxon>Sordariomycetes</taxon>
        <taxon>Hypocreomycetidae</taxon>
        <taxon>Hypocreales</taxon>
        <taxon>Nectriaceae</taxon>
        <taxon>Fusarium</taxon>
        <taxon>Fusarium oxysporum species complex</taxon>
    </lineage>
</organism>
<feature type="compositionally biased region" description="Polar residues" evidence="1">
    <location>
        <begin position="123"/>
        <end position="135"/>
    </location>
</feature>
<protein>
    <submittedName>
        <fullName evidence="2">Uncharacterized protein</fullName>
    </submittedName>
</protein>
<evidence type="ECO:0000256" key="1">
    <source>
        <dbReference type="SAM" id="MobiDB-lite"/>
    </source>
</evidence>
<dbReference type="EMBL" id="MRCU01000010">
    <property type="protein sequence ID" value="RKK10696.1"/>
    <property type="molecule type" value="Genomic_DNA"/>
</dbReference>
<gene>
    <name evidence="2" type="ORF">BFJ65_g14691</name>
</gene>
<reference evidence="2 3" key="1">
    <citation type="journal article" date="2018" name="Sci. Rep.">
        <title>Characterisation of pathogen-specific regions and novel effector candidates in Fusarium oxysporum f. sp. cepae.</title>
        <authorList>
            <person name="Armitage A.D."/>
            <person name="Taylor A."/>
            <person name="Sobczyk M.K."/>
            <person name="Baxter L."/>
            <person name="Greenfield B.P."/>
            <person name="Bates H.J."/>
            <person name="Wilson F."/>
            <person name="Jackson A.C."/>
            <person name="Ott S."/>
            <person name="Harrison R.J."/>
            <person name="Clarkson J.P."/>
        </authorList>
    </citation>
    <scope>NUCLEOTIDE SEQUENCE [LARGE SCALE GENOMIC DNA]</scope>
    <source>
        <strain evidence="2 3">FoC_Fus2</strain>
    </source>
</reference>
<dbReference type="Proteomes" id="UP000270866">
    <property type="component" value="Unassembled WGS sequence"/>
</dbReference>
<evidence type="ECO:0000313" key="2">
    <source>
        <dbReference type="EMBL" id="RKK10696.1"/>
    </source>
</evidence>
<comment type="caution">
    <text evidence="2">The sequence shown here is derived from an EMBL/GenBank/DDBJ whole genome shotgun (WGS) entry which is preliminary data.</text>
</comment>
<sequence>MAPERQKAKGTSRMRSKPKDRKGRGVSSSRSSASGVRATRPQDTILRYPQSSSPLPAASERRTPPRVASSGTLRSDFSSTTSNSTFANRLSNGSSTGPVATSTAFPEPLSSSSSSSSSSLSSNVSPSIDESSGNARSRRGRHLDERPSSRSPVRQHYGGKEYIPERAEPVAAELPTRQEIYNWVEEEDLDEGEKLARRIVYILTAGLVSCPADQHKDQDAPHLATCRRHLHLRETWAGSSARASGLSFAEREEQSRQFGLDRTVRPLDASVTGFRRDQLPPASRLEAQFAGWHEDKDWSDAEVCLHRDDVPQRKLAPAVHDIDSFLHITKDPRSLRGPLNIYITAQPSLLLSKSIHARIPHTVLAHQRPRTVYMFFPRLYDEKRRRKGPVPLREEQNRLFFDGFIRPSIEKIGPHFVHHLPGSYDSVRAASRIARESSGSAAVRGAAFEVPYSEENLPRLWSVMQEALDRAERDMAADGLRPGAGGSVRETEDASRLWQFGDAIFLCSYKDTKLWHQSSGSSIAGVLGDFRARCGVVSLEQEPAASIRRGNPACGDNRTEPTP</sequence>
<feature type="compositionally biased region" description="Low complexity" evidence="1">
    <location>
        <begin position="25"/>
        <end position="38"/>
    </location>
</feature>
<feature type="region of interest" description="Disordered" evidence="1">
    <location>
        <begin position="1"/>
        <end position="170"/>
    </location>
</feature>